<evidence type="ECO:0000259" key="2">
    <source>
        <dbReference type="Pfam" id="PF02481"/>
    </source>
</evidence>
<dbReference type="STRING" id="633813.SAMN04488087_0057"/>
<dbReference type="Pfam" id="PF02481">
    <property type="entry name" value="DNA_processg_A"/>
    <property type="match status" value="1"/>
</dbReference>
<evidence type="ECO:0000313" key="3">
    <source>
        <dbReference type="EMBL" id="SHK03694.1"/>
    </source>
</evidence>
<feature type="domain" description="Smf/DprA SLOG" evidence="2">
    <location>
        <begin position="87"/>
        <end position="266"/>
    </location>
</feature>
<dbReference type="InterPro" id="IPR003488">
    <property type="entry name" value="DprA"/>
</dbReference>
<dbReference type="SUPFAM" id="SSF102405">
    <property type="entry name" value="MCP/YpsA-like"/>
    <property type="match status" value="1"/>
</dbReference>
<name>A0A1M6P6X0_9BACT</name>
<gene>
    <name evidence="3" type="ORF">SAMN04488087_0057</name>
</gene>
<sequence>MTATTLFALTIARLLPDDWTAAGWAVRTIGHFEALHAYSPEALRAALSHCPRGAQRLAQLFNAALLHQMREQAKAELTQLITRRVRVLTPHDEPWPSRLERLPEPQRPFLLFAFGNLKLLERPMVALLARPPISEASHERAQNLTLHLIEAGCIPVTGALSGFDIAVQKLCHNAPRPYPAIMVAHTGLAQLLPPMRPVATATLRAGGLLLSPFLMEQRVSAQRDRQRALLQTALAHVAVFVEPRAETPEQAALEWAVQTHLSVFDISTRTLPEVHSIRESVDFEWVVEAARRTSPTD</sequence>
<dbReference type="AlphaFoldDB" id="A0A1M6P6X0"/>
<reference evidence="4" key="1">
    <citation type="submission" date="2016-11" db="EMBL/GenBank/DDBJ databases">
        <authorList>
            <person name="Varghese N."/>
            <person name="Submissions S."/>
        </authorList>
    </citation>
    <scope>NUCLEOTIDE SEQUENCE [LARGE SCALE GENOMIC DNA]</scope>
    <source>
        <strain evidence="4">DSM 22212</strain>
    </source>
</reference>
<organism evidence="3 4">
    <name type="scientific">Rhodothermus profundi</name>
    <dbReference type="NCBI Taxonomy" id="633813"/>
    <lineage>
        <taxon>Bacteria</taxon>
        <taxon>Pseudomonadati</taxon>
        <taxon>Rhodothermota</taxon>
        <taxon>Rhodothermia</taxon>
        <taxon>Rhodothermales</taxon>
        <taxon>Rhodothermaceae</taxon>
        <taxon>Rhodothermus</taxon>
    </lineage>
</organism>
<protein>
    <submittedName>
        <fullName evidence="3">DNA recombination-mediator protein A</fullName>
    </submittedName>
</protein>
<dbReference type="PANTHER" id="PTHR43022:SF1">
    <property type="entry name" value="PROTEIN SMF"/>
    <property type="match status" value="1"/>
</dbReference>
<dbReference type="OrthoDB" id="1495849at2"/>
<dbReference type="Gene3D" id="3.40.50.450">
    <property type="match status" value="1"/>
</dbReference>
<dbReference type="PANTHER" id="PTHR43022">
    <property type="entry name" value="PROTEIN SMF"/>
    <property type="match status" value="1"/>
</dbReference>
<dbReference type="GO" id="GO:0009294">
    <property type="term" value="P:DNA-mediated transformation"/>
    <property type="evidence" value="ECO:0007669"/>
    <property type="project" value="InterPro"/>
</dbReference>
<comment type="similarity">
    <text evidence="1">Belongs to the DprA/Smf family.</text>
</comment>
<accession>A0A1M6P6X0</accession>
<dbReference type="RefSeq" id="WP_072713842.1">
    <property type="nucleotide sequence ID" value="NZ_FRAU01000001.1"/>
</dbReference>
<dbReference type="InterPro" id="IPR057666">
    <property type="entry name" value="DrpA_SLOG"/>
</dbReference>
<evidence type="ECO:0000313" key="4">
    <source>
        <dbReference type="Proteomes" id="UP000185812"/>
    </source>
</evidence>
<proteinExistence type="inferred from homology"/>
<evidence type="ECO:0000256" key="1">
    <source>
        <dbReference type="ARBA" id="ARBA00006525"/>
    </source>
</evidence>
<keyword evidence="4" id="KW-1185">Reference proteome</keyword>
<dbReference type="EMBL" id="FRAU01000001">
    <property type="protein sequence ID" value="SHK03694.1"/>
    <property type="molecule type" value="Genomic_DNA"/>
</dbReference>
<dbReference type="Proteomes" id="UP000185812">
    <property type="component" value="Unassembled WGS sequence"/>
</dbReference>